<dbReference type="AlphaFoldDB" id="A0A0A9GUR0"/>
<evidence type="ECO:0000313" key="1">
    <source>
        <dbReference type="EMBL" id="JAE28282.1"/>
    </source>
</evidence>
<sequence>MLRWRALEQSGPEIACAVV</sequence>
<reference evidence="1" key="1">
    <citation type="submission" date="2014-09" db="EMBL/GenBank/DDBJ databases">
        <authorList>
            <person name="Magalhaes I.L.F."/>
            <person name="Oliveira U."/>
            <person name="Santos F.R."/>
            <person name="Vidigal T.H.D.A."/>
            <person name="Brescovit A.D."/>
            <person name="Santos A.J."/>
        </authorList>
    </citation>
    <scope>NUCLEOTIDE SEQUENCE</scope>
    <source>
        <tissue evidence="1">Shoot tissue taken approximately 20 cm above the soil surface</tissue>
    </source>
</reference>
<dbReference type="EMBL" id="GBRH01169614">
    <property type="protein sequence ID" value="JAE28282.1"/>
    <property type="molecule type" value="Transcribed_RNA"/>
</dbReference>
<proteinExistence type="predicted"/>
<reference evidence="1" key="2">
    <citation type="journal article" date="2015" name="Data Brief">
        <title>Shoot transcriptome of the giant reed, Arundo donax.</title>
        <authorList>
            <person name="Barrero R.A."/>
            <person name="Guerrero F.D."/>
            <person name="Moolhuijzen P."/>
            <person name="Goolsby J.A."/>
            <person name="Tidwell J."/>
            <person name="Bellgard S.E."/>
            <person name="Bellgard M.I."/>
        </authorList>
    </citation>
    <scope>NUCLEOTIDE SEQUENCE</scope>
    <source>
        <tissue evidence="1">Shoot tissue taken approximately 20 cm above the soil surface</tissue>
    </source>
</reference>
<name>A0A0A9GUR0_ARUDO</name>
<protein>
    <submittedName>
        <fullName evidence="1">Uncharacterized protein</fullName>
    </submittedName>
</protein>
<organism evidence="1">
    <name type="scientific">Arundo donax</name>
    <name type="common">Giant reed</name>
    <name type="synonym">Donax arundinaceus</name>
    <dbReference type="NCBI Taxonomy" id="35708"/>
    <lineage>
        <taxon>Eukaryota</taxon>
        <taxon>Viridiplantae</taxon>
        <taxon>Streptophyta</taxon>
        <taxon>Embryophyta</taxon>
        <taxon>Tracheophyta</taxon>
        <taxon>Spermatophyta</taxon>
        <taxon>Magnoliopsida</taxon>
        <taxon>Liliopsida</taxon>
        <taxon>Poales</taxon>
        <taxon>Poaceae</taxon>
        <taxon>PACMAD clade</taxon>
        <taxon>Arundinoideae</taxon>
        <taxon>Arundineae</taxon>
        <taxon>Arundo</taxon>
    </lineage>
</organism>
<accession>A0A0A9GUR0</accession>